<proteinExistence type="predicted"/>
<evidence type="ECO:0000313" key="1">
    <source>
        <dbReference type="EMBL" id="AJK47019.1"/>
    </source>
</evidence>
<dbReference type="HOGENOM" id="CLU_068086_5_1_4"/>
<dbReference type="Proteomes" id="UP000031838">
    <property type="component" value="Chromosome 1"/>
</dbReference>
<reference evidence="2" key="1">
    <citation type="submission" date="2011-03" db="EMBL/GenBank/DDBJ databases">
        <authorList>
            <person name="Voget S."/>
            <person name="Streit W.R."/>
            <person name="Jaeger K.E."/>
            <person name="Daniel R."/>
        </authorList>
    </citation>
    <scope>NUCLEOTIDE SEQUENCE [LARGE SCALE GENOMIC DNA]</scope>
    <source>
        <strain evidence="2">PG1</strain>
    </source>
</reference>
<sequence length="256" mass="27413">MEAIEPVIHDPDVRLGEPYGAVARIGLIVLSTDPVIERDFHRLVPDDRVGVFSTRIPLETPNSDRTFLALADELEGAARLLIPDSRLDVVVFGCTSASTLIGPQRVAERVRRGRPGVPVTNPATAALAALAALNARRVALVTPYTAAMTRNVMRFLADGGVEPTSVRIAGYDTDHAIGSLPEAFFVEAALASRLDGADAIFISCTGTRALNVIDEIEARTGLPVVVSNQAAFWHALRLAGWRAPLTGHGRLLSEPR</sequence>
<dbReference type="InterPro" id="IPR053714">
    <property type="entry name" value="Iso_Racemase_Enz_sf"/>
</dbReference>
<dbReference type="KEGG" id="bgp:BGL_1c25290"/>
<reference evidence="1 2" key="2">
    <citation type="journal article" date="2016" name="Appl. Microbiol. Biotechnol.">
        <title>Mutations improving production and secretion of extracellular lipase by Burkholderia glumae PG1.</title>
        <authorList>
            <person name="Knapp A."/>
            <person name="Voget S."/>
            <person name="Gao R."/>
            <person name="Zaburannyi N."/>
            <person name="Krysciak D."/>
            <person name="Breuer M."/>
            <person name="Hauer B."/>
            <person name="Streit W.R."/>
            <person name="Muller R."/>
            <person name="Daniel R."/>
            <person name="Jaeger K.E."/>
        </authorList>
    </citation>
    <scope>NUCLEOTIDE SEQUENCE [LARGE SCALE GENOMIC DNA]</scope>
    <source>
        <strain evidence="1 2">PG1</strain>
    </source>
</reference>
<dbReference type="Gene3D" id="3.40.50.12500">
    <property type="match status" value="1"/>
</dbReference>
<dbReference type="PANTHER" id="PTHR40267:SF1">
    <property type="entry name" value="BLR3294 PROTEIN"/>
    <property type="match status" value="1"/>
</dbReference>
<protein>
    <submittedName>
        <fullName evidence="1">Asp/Glu/hydantoin racemase</fullName>
    </submittedName>
</protein>
<organism evidence="1 2">
    <name type="scientific">Burkholderia plantarii</name>
    <dbReference type="NCBI Taxonomy" id="41899"/>
    <lineage>
        <taxon>Bacteria</taxon>
        <taxon>Pseudomonadati</taxon>
        <taxon>Pseudomonadota</taxon>
        <taxon>Betaproteobacteria</taxon>
        <taxon>Burkholderiales</taxon>
        <taxon>Burkholderiaceae</taxon>
        <taxon>Burkholderia</taxon>
    </lineage>
</organism>
<dbReference type="PANTHER" id="PTHR40267">
    <property type="entry name" value="BLR3294 PROTEIN"/>
    <property type="match status" value="1"/>
</dbReference>
<dbReference type="PIRSF" id="PIRSF015736">
    <property type="entry name" value="MI"/>
    <property type="match status" value="1"/>
</dbReference>
<evidence type="ECO:0000313" key="2">
    <source>
        <dbReference type="Proteomes" id="UP000031838"/>
    </source>
</evidence>
<dbReference type="RefSeq" id="WP_052498337.1">
    <property type="nucleotide sequence ID" value="NZ_CP002580.1"/>
</dbReference>
<dbReference type="InterPro" id="IPR026286">
    <property type="entry name" value="MaiA/AMDase"/>
</dbReference>
<gene>
    <name evidence="1" type="ORF">BGL_1c25290</name>
</gene>
<dbReference type="AlphaFoldDB" id="A0A0B6RXX5"/>
<dbReference type="Pfam" id="PF17645">
    <property type="entry name" value="Amdase"/>
    <property type="match status" value="1"/>
</dbReference>
<accession>A0A0B6RXX5</accession>
<name>A0A0B6RXX5_BURPL</name>
<keyword evidence="2" id="KW-1185">Reference proteome</keyword>
<dbReference type="EMBL" id="CP002580">
    <property type="protein sequence ID" value="AJK47019.1"/>
    <property type="molecule type" value="Genomic_DNA"/>
</dbReference>